<dbReference type="Proteomes" id="UP001341840">
    <property type="component" value="Unassembled WGS sequence"/>
</dbReference>
<gene>
    <name evidence="8" type="ORF">PIB30_014379</name>
</gene>
<dbReference type="EMBL" id="JASCZI010090659">
    <property type="protein sequence ID" value="MED6144297.1"/>
    <property type="molecule type" value="Genomic_DNA"/>
</dbReference>
<dbReference type="Pfam" id="PF07899">
    <property type="entry name" value="Frigida"/>
    <property type="match status" value="1"/>
</dbReference>
<feature type="region of interest" description="Disordered" evidence="7">
    <location>
        <begin position="572"/>
        <end position="595"/>
    </location>
</feature>
<organism evidence="8 9">
    <name type="scientific">Stylosanthes scabra</name>
    <dbReference type="NCBI Taxonomy" id="79078"/>
    <lineage>
        <taxon>Eukaryota</taxon>
        <taxon>Viridiplantae</taxon>
        <taxon>Streptophyta</taxon>
        <taxon>Embryophyta</taxon>
        <taxon>Tracheophyta</taxon>
        <taxon>Spermatophyta</taxon>
        <taxon>Magnoliopsida</taxon>
        <taxon>eudicotyledons</taxon>
        <taxon>Gunneridae</taxon>
        <taxon>Pentapetalae</taxon>
        <taxon>rosids</taxon>
        <taxon>fabids</taxon>
        <taxon>Fabales</taxon>
        <taxon>Fabaceae</taxon>
        <taxon>Papilionoideae</taxon>
        <taxon>50 kb inversion clade</taxon>
        <taxon>dalbergioids sensu lato</taxon>
        <taxon>Dalbergieae</taxon>
        <taxon>Pterocarpus clade</taxon>
        <taxon>Stylosanthes</taxon>
    </lineage>
</organism>
<comment type="similarity">
    <text evidence="1 5">Belongs to the Frigida family.</text>
</comment>
<name>A0ABU6T6G6_9FABA</name>
<evidence type="ECO:0000256" key="1">
    <source>
        <dbReference type="ARBA" id="ARBA00008956"/>
    </source>
</evidence>
<evidence type="ECO:0000256" key="7">
    <source>
        <dbReference type="SAM" id="MobiDB-lite"/>
    </source>
</evidence>
<proteinExistence type="inferred from homology"/>
<feature type="compositionally biased region" description="Basic and acidic residues" evidence="7">
    <location>
        <begin position="572"/>
        <end position="581"/>
    </location>
</feature>
<feature type="coiled-coil region" evidence="6">
    <location>
        <begin position="213"/>
        <end position="240"/>
    </location>
</feature>
<keyword evidence="4 5" id="KW-0287">Flowering</keyword>
<evidence type="ECO:0000313" key="8">
    <source>
        <dbReference type="EMBL" id="MED6144297.1"/>
    </source>
</evidence>
<evidence type="ECO:0000256" key="6">
    <source>
        <dbReference type="SAM" id="Coils"/>
    </source>
</evidence>
<evidence type="ECO:0000256" key="3">
    <source>
        <dbReference type="ARBA" id="ARBA00022782"/>
    </source>
</evidence>
<feature type="compositionally biased region" description="Basic and acidic residues" evidence="7">
    <location>
        <begin position="119"/>
        <end position="133"/>
    </location>
</feature>
<keyword evidence="9" id="KW-1185">Reference proteome</keyword>
<protein>
    <recommendedName>
        <fullName evidence="5">FRIGIDA-like protein</fullName>
    </recommendedName>
</protein>
<keyword evidence="3 5" id="KW-0221">Differentiation</keyword>
<sequence length="870" mass="101839">MSIEDKHVCEDQDQVAAGVSRQPIRFRLHLGSTTSSRKHDSSICKTAFSEVEEATRDGSRFSDRKRLLEELKSDHLQSSVKKPKVLDSDASNKAVVQNMEDSGSLRKKKPGLKFVGRLAENKGGSEEKRRKNSDSGSEFSKASAEPALVEEKHDQFQIKNCQSKRKFKEQKPHSVDRTIKVLSEELKRSSHADTTQGELKSYSRDLEHPKSECESVKRHIERCNKEFESKKEQLRSIEKLIAERVMDLRFKEEQCAKEVEMVHKMIMQRDEIQKEKQRELEEYDDEICEMDVQLNLLGDLVREYDQQFVSTKKELEDRVKALELNESQLANRRKSLKLKERQFEEQKKEFESKEKQFGCEVKQLRKREEEFEGQVQELKLKEEHIERQVQELKLKENEFEEHAKELDLKEKKLTERIKDHELKERHAEDQEKEFVLRKKQFDDEVKELVEVKKKFDGELDLHQSRLMNFEAKLKEHQLKEELFESQVEELKSIESKFEEQTKELELKKEMLADQVKELKYGKVLFEMQMKELRLKQKRLDGEVKDLESKNNHLERRLKEFAFKKKQYEGLENPYEVKKEPDSQSSSPGDGISLQFLSNGPANEPELCDNDILTQLQSWHDPAKLILNILKNPIVPSSKLEDEVIAIDESQIYLLQQLIRLSPHIEPDVREEAKELALHLKASMTRNIENPCLVLGFLQILFIYGLGSSFNEDEVFKQFEIVAHYKQSVELFRMLGFEDKISASGVFLCVADFIDNLIKNEKRIEAVRFICAYKLEEKYQPIHLLQSHVSKAKLICENSCNKTKLIEMKVKAMDKEVAGLRTVLQCMSENKLQCEDLINGIQNRILELERFKASSIVDDFMAFIQSCLDMK</sequence>
<keyword evidence="6" id="KW-0175">Coiled coil</keyword>
<evidence type="ECO:0000256" key="2">
    <source>
        <dbReference type="ARBA" id="ARBA00022473"/>
    </source>
</evidence>
<feature type="region of interest" description="Disordered" evidence="7">
    <location>
        <begin position="72"/>
        <end position="155"/>
    </location>
</feature>
<reference evidence="8 9" key="1">
    <citation type="journal article" date="2023" name="Plants (Basel)">
        <title>Bridging the Gap: Combining Genomics and Transcriptomics Approaches to Understand Stylosanthes scabra, an Orphan Legume from the Brazilian Caatinga.</title>
        <authorList>
            <person name="Ferreira-Neto J.R.C."/>
            <person name="da Silva M.D."/>
            <person name="Binneck E."/>
            <person name="de Melo N.F."/>
            <person name="da Silva R.H."/>
            <person name="de Melo A.L.T.M."/>
            <person name="Pandolfi V."/>
            <person name="Bustamante F.O."/>
            <person name="Brasileiro-Vidal A.C."/>
            <person name="Benko-Iseppon A.M."/>
        </authorList>
    </citation>
    <scope>NUCLEOTIDE SEQUENCE [LARGE SCALE GENOMIC DNA]</scope>
    <source>
        <tissue evidence="8">Leaves</tissue>
    </source>
</reference>
<evidence type="ECO:0000256" key="4">
    <source>
        <dbReference type="ARBA" id="ARBA00023089"/>
    </source>
</evidence>
<feature type="coiled-coil region" evidence="6">
    <location>
        <begin position="269"/>
        <end position="430"/>
    </location>
</feature>
<evidence type="ECO:0000256" key="5">
    <source>
        <dbReference type="RuleBase" id="RU364012"/>
    </source>
</evidence>
<feature type="coiled-coil region" evidence="6">
    <location>
        <begin position="459"/>
        <end position="563"/>
    </location>
</feature>
<keyword evidence="2 5" id="KW-0217">Developmental protein</keyword>
<feature type="compositionally biased region" description="Polar residues" evidence="7">
    <location>
        <begin position="89"/>
        <end position="101"/>
    </location>
</feature>
<accession>A0ABU6T6G6</accession>
<comment type="caution">
    <text evidence="8">The sequence shown here is derived from an EMBL/GenBank/DDBJ whole genome shotgun (WGS) entry which is preliminary data.</text>
</comment>
<dbReference type="InterPro" id="IPR012474">
    <property type="entry name" value="Frigida"/>
</dbReference>
<evidence type="ECO:0000313" key="9">
    <source>
        <dbReference type="Proteomes" id="UP001341840"/>
    </source>
</evidence>
<dbReference type="PANTHER" id="PTHR31791:SF37">
    <property type="entry name" value="A_TM021B04.7 PROTEIN"/>
    <property type="match status" value="1"/>
</dbReference>
<dbReference type="PANTHER" id="PTHR31791">
    <property type="entry name" value="FRIGIDA-LIKE PROTEIN 3-RELATED"/>
    <property type="match status" value="1"/>
</dbReference>